<dbReference type="PANTHER" id="PTHR12526">
    <property type="entry name" value="GLYCOSYLTRANSFERASE"/>
    <property type="match status" value="1"/>
</dbReference>
<dbReference type="Gene3D" id="3.40.50.2000">
    <property type="entry name" value="Glycogen Phosphorylase B"/>
    <property type="match status" value="2"/>
</dbReference>
<evidence type="ECO:0000256" key="2">
    <source>
        <dbReference type="ARBA" id="ARBA00022676"/>
    </source>
</evidence>
<dbReference type="PANTHER" id="PTHR12526:SF640">
    <property type="entry name" value="COLANIC ACID BIOSYNTHESIS GLYCOSYLTRANSFERASE WCAL-RELATED"/>
    <property type="match status" value="1"/>
</dbReference>
<proteinExistence type="inferred from homology"/>
<keyword evidence="5" id="KW-1185">Reference proteome</keyword>
<evidence type="ECO:0000256" key="1">
    <source>
        <dbReference type="ARBA" id="ARBA00009481"/>
    </source>
</evidence>
<accession>A0A6L9MMT0</accession>
<dbReference type="Proteomes" id="UP000476332">
    <property type="component" value="Unassembled WGS sequence"/>
</dbReference>
<organism evidence="4 5">
    <name type="scientific">Aurantimonas aggregata</name>
    <dbReference type="NCBI Taxonomy" id="2047720"/>
    <lineage>
        <taxon>Bacteria</taxon>
        <taxon>Pseudomonadati</taxon>
        <taxon>Pseudomonadota</taxon>
        <taxon>Alphaproteobacteria</taxon>
        <taxon>Hyphomicrobiales</taxon>
        <taxon>Aurantimonadaceae</taxon>
        <taxon>Aurantimonas</taxon>
    </lineage>
</organism>
<keyword evidence="2" id="KW-0328">Glycosyltransferase</keyword>
<dbReference type="Pfam" id="PF13692">
    <property type="entry name" value="Glyco_trans_1_4"/>
    <property type="match status" value="1"/>
</dbReference>
<dbReference type="SUPFAM" id="SSF53756">
    <property type="entry name" value="UDP-Glycosyltransferase/glycogen phosphorylase"/>
    <property type="match status" value="1"/>
</dbReference>
<dbReference type="GO" id="GO:0016757">
    <property type="term" value="F:glycosyltransferase activity"/>
    <property type="evidence" value="ECO:0007669"/>
    <property type="project" value="UniProtKB-KW"/>
</dbReference>
<protein>
    <submittedName>
        <fullName evidence="4">Glycosyltransferase</fullName>
    </submittedName>
</protein>
<dbReference type="AlphaFoldDB" id="A0A6L9MMT0"/>
<evidence type="ECO:0000313" key="5">
    <source>
        <dbReference type="Proteomes" id="UP000476332"/>
    </source>
</evidence>
<reference evidence="4 5" key="1">
    <citation type="submission" date="2020-01" db="EMBL/GenBank/DDBJ databases">
        <title>Genomes of bacteria type strains.</title>
        <authorList>
            <person name="Chen J."/>
            <person name="Zhu S."/>
            <person name="Chen J."/>
        </authorList>
    </citation>
    <scope>NUCLEOTIDE SEQUENCE [LARGE SCALE GENOMIC DNA]</scope>
    <source>
        <strain evidence="4 5">KCTC 52919</strain>
    </source>
</reference>
<evidence type="ECO:0000256" key="3">
    <source>
        <dbReference type="ARBA" id="ARBA00022679"/>
    </source>
</evidence>
<dbReference type="RefSeq" id="WP_163045891.1">
    <property type="nucleotide sequence ID" value="NZ_JAAAMJ010000025.1"/>
</dbReference>
<name>A0A6L9MMT0_9HYPH</name>
<gene>
    <name evidence="4" type="ORF">GTW51_20395</name>
</gene>
<evidence type="ECO:0000313" key="4">
    <source>
        <dbReference type="EMBL" id="NDV89041.1"/>
    </source>
</evidence>
<comment type="similarity">
    <text evidence="1">Belongs to the glycosyltransferase group 1 family. Glycosyltransferase 4 subfamily.</text>
</comment>
<keyword evidence="3 4" id="KW-0808">Transferase</keyword>
<sequence>MRILALTRYDDLGASSRLRTYQYQPFLQREGIELDIQPFFDRGYLESLYGGVRRRAAWLDGVRRRTIALRGVRHDAVWIEKEALPWVPWAIEARLWPQDLPVIVDYDDAIFHRYDEHRSPLVRRVFGTKIDKIMRRADLVVAGSRYLADRASSAGCRHIELIPTVIDLDRYPEASSHQPEAGPVRIGWIGSPSTAHYLRPIGELLRQMSHETPIDCVAIGARPDQLAGGPFHAERWTEHSEVSALRGLDIGIMPLPDEPWERGKCGYKLIQYMACGLPVIASPVGANREIVQHGENGYLAEGLDEWRNAIAKLVGSTLIRRSLGSAGRRGVEARFTLQVQSPQLVSLLRSLVLPR</sequence>
<comment type="caution">
    <text evidence="4">The sequence shown here is derived from an EMBL/GenBank/DDBJ whole genome shotgun (WGS) entry which is preliminary data.</text>
</comment>
<dbReference type="EMBL" id="JAAAMJ010000025">
    <property type="protein sequence ID" value="NDV89041.1"/>
    <property type="molecule type" value="Genomic_DNA"/>
</dbReference>
<dbReference type="CDD" id="cd03801">
    <property type="entry name" value="GT4_PimA-like"/>
    <property type="match status" value="1"/>
</dbReference>